<accession>A0A6J4UWC1</accession>
<proteinExistence type="predicted"/>
<name>A0A6J4UWC1_9BACT</name>
<evidence type="ECO:0000313" key="1">
    <source>
        <dbReference type="EMBL" id="CAA9560382.1"/>
    </source>
</evidence>
<gene>
    <name evidence="1" type="ORF">AVDCRST_MAG43-1919</name>
</gene>
<organism evidence="1">
    <name type="scientific">uncultured Thermomicrobiales bacterium</name>
    <dbReference type="NCBI Taxonomy" id="1645740"/>
    <lineage>
        <taxon>Bacteria</taxon>
        <taxon>Pseudomonadati</taxon>
        <taxon>Thermomicrobiota</taxon>
        <taxon>Thermomicrobia</taxon>
        <taxon>Thermomicrobiales</taxon>
        <taxon>environmental samples</taxon>
    </lineage>
</organism>
<dbReference type="AlphaFoldDB" id="A0A6J4UWC1"/>
<sequence>MPDSGTGGELSPVRIDSAEEQYAYLLAHLGGPEQWSVIDQRLAIAADGRDMEVVSVRMSSGDLTTIAFVASDDDDFLVGEVQSRMEDTTGYLESLMKTASTFSAANPPHHPGTLARFPVPSAQYQHAVAIPMPVLAVEDGRRGLYAPPRVVVIDVRSGEPVGVGEYPGFDPEQWPPERLGDWPPSATLDLGQPRLEGMIARMSACWKRVLTGWFEPGAELDVDLPADIRHSLELRAILDLPEFLPIYDKLNPGFARWLAQHRG</sequence>
<reference evidence="1" key="1">
    <citation type="submission" date="2020-02" db="EMBL/GenBank/DDBJ databases">
        <authorList>
            <person name="Meier V. D."/>
        </authorList>
    </citation>
    <scope>NUCLEOTIDE SEQUENCE</scope>
    <source>
        <strain evidence="1">AVDCRST_MAG43</strain>
    </source>
</reference>
<protein>
    <submittedName>
        <fullName evidence="1">Uncharacterized protein</fullName>
    </submittedName>
</protein>
<dbReference type="EMBL" id="CADCWI010000092">
    <property type="protein sequence ID" value="CAA9560382.1"/>
    <property type="molecule type" value="Genomic_DNA"/>
</dbReference>